<dbReference type="RefSeq" id="WP_177199163.1">
    <property type="nucleotide sequence ID" value="NZ_FOOK01000027.1"/>
</dbReference>
<dbReference type="InterPro" id="IPR013525">
    <property type="entry name" value="ABC2_TM"/>
</dbReference>
<comment type="subcellular location">
    <subcellularLocation>
        <location evidence="1">Cell membrane</location>
        <topology evidence="1">Multi-pass membrane protein</topology>
    </subcellularLocation>
</comment>
<feature type="domain" description="ABC transmembrane type-2" evidence="9">
    <location>
        <begin position="138"/>
        <end position="365"/>
    </location>
</feature>
<dbReference type="STRING" id="201973.SAMN04488025_12714"/>
<dbReference type="InterPro" id="IPR051449">
    <property type="entry name" value="ABC-2_transporter_component"/>
</dbReference>
<dbReference type="PANTHER" id="PTHR30294">
    <property type="entry name" value="MEMBRANE COMPONENT OF ABC TRANSPORTER YHHJ-RELATED"/>
    <property type="match status" value="1"/>
</dbReference>
<protein>
    <submittedName>
        <fullName evidence="10">ABC-2 type transport system permease protein</fullName>
    </submittedName>
</protein>
<feature type="transmembrane region" description="Helical" evidence="8">
    <location>
        <begin position="251"/>
        <end position="275"/>
    </location>
</feature>
<feature type="transmembrane region" description="Helical" evidence="8">
    <location>
        <begin position="344"/>
        <end position="362"/>
    </location>
</feature>
<evidence type="ECO:0000259" key="9">
    <source>
        <dbReference type="PROSITE" id="PS51012"/>
    </source>
</evidence>
<evidence type="ECO:0000256" key="4">
    <source>
        <dbReference type="ARBA" id="ARBA00022475"/>
    </source>
</evidence>
<name>A0A1I2R7B1_9BACL</name>
<feature type="transmembrane region" description="Helical" evidence="8">
    <location>
        <begin position="174"/>
        <end position="195"/>
    </location>
</feature>
<keyword evidence="6 8" id="KW-1133">Transmembrane helix</keyword>
<dbReference type="GO" id="GO:0005886">
    <property type="term" value="C:plasma membrane"/>
    <property type="evidence" value="ECO:0007669"/>
    <property type="project" value="UniProtKB-SubCell"/>
</dbReference>
<keyword evidence="7 8" id="KW-0472">Membrane</keyword>
<organism evidence="10 11">
    <name type="scientific">Planifilum fulgidum</name>
    <dbReference type="NCBI Taxonomy" id="201973"/>
    <lineage>
        <taxon>Bacteria</taxon>
        <taxon>Bacillati</taxon>
        <taxon>Bacillota</taxon>
        <taxon>Bacilli</taxon>
        <taxon>Bacillales</taxon>
        <taxon>Thermoactinomycetaceae</taxon>
        <taxon>Planifilum</taxon>
    </lineage>
</organism>
<evidence type="ECO:0000256" key="7">
    <source>
        <dbReference type="ARBA" id="ARBA00023136"/>
    </source>
</evidence>
<comment type="similarity">
    <text evidence="2">Belongs to the ABC-2 integral membrane protein family.</text>
</comment>
<evidence type="ECO:0000256" key="3">
    <source>
        <dbReference type="ARBA" id="ARBA00022448"/>
    </source>
</evidence>
<proteinExistence type="inferred from homology"/>
<dbReference type="PANTHER" id="PTHR30294:SF38">
    <property type="entry name" value="TRANSPORT PERMEASE PROTEIN"/>
    <property type="match status" value="1"/>
</dbReference>
<keyword evidence="5 8" id="KW-0812">Transmembrane</keyword>
<feature type="transmembrane region" description="Helical" evidence="8">
    <location>
        <begin position="282"/>
        <end position="303"/>
    </location>
</feature>
<accession>A0A1I2R7B1</accession>
<evidence type="ECO:0000256" key="8">
    <source>
        <dbReference type="SAM" id="Phobius"/>
    </source>
</evidence>
<dbReference type="GO" id="GO:0140359">
    <property type="term" value="F:ABC-type transporter activity"/>
    <property type="evidence" value="ECO:0007669"/>
    <property type="project" value="InterPro"/>
</dbReference>
<keyword evidence="11" id="KW-1185">Reference proteome</keyword>
<keyword evidence="4" id="KW-1003">Cell membrane</keyword>
<evidence type="ECO:0000256" key="5">
    <source>
        <dbReference type="ARBA" id="ARBA00022692"/>
    </source>
</evidence>
<sequence length="367" mass="41593">MRAILWAEFRQVLRRPTMYLLMLLLTVLFAATFGQKVTQDWTIPVFSEEMDQGEVDRLVERLNGYKPDSFEAVEADEALRKIDAGESVIALELTEAGYRLLAPHRAMDVSVVEQLVRGTLEQQRWIKRAAEQLNQPPEKVEKEVAEYLKQPPLMLSVTTFRTEGGFRYDAQAQAVFGMTLFYAIYTITYTVGRILQRKKEGIWDRMIITPVSRARIFFAYLLFGFLLGYGQIALIFTLFRTAFRMDFGGSFGMVLLLCIPYVFVTIALGICLCAFIRSPQHLDAAVPLLAISSAMVGGAFWPIEIVSNDVLLFLSKLVPITYAMEMLKGVAVYGWGWREVAEPMTMLVAMGVILMGIGIHVMEKRHE</sequence>
<dbReference type="InterPro" id="IPR047817">
    <property type="entry name" value="ABC2_TM_bact-type"/>
</dbReference>
<reference evidence="10 11" key="1">
    <citation type="submission" date="2016-10" db="EMBL/GenBank/DDBJ databases">
        <authorList>
            <person name="de Groot N.N."/>
        </authorList>
    </citation>
    <scope>NUCLEOTIDE SEQUENCE [LARGE SCALE GENOMIC DNA]</scope>
    <source>
        <strain evidence="10 11">DSM 44945</strain>
    </source>
</reference>
<dbReference type="PROSITE" id="PS51012">
    <property type="entry name" value="ABC_TM2"/>
    <property type="match status" value="1"/>
</dbReference>
<keyword evidence="3" id="KW-0813">Transport</keyword>
<dbReference type="EMBL" id="FOOK01000027">
    <property type="protein sequence ID" value="SFG33801.1"/>
    <property type="molecule type" value="Genomic_DNA"/>
</dbReference>
<evidence type="ECO:0000313" key="11">
    <source>
        <dbReference type="Proteomes" id="UP000198661"/>
    </source>
</evidence>
<evidence type="ECO:0000256" key="1">
    <source>
        <dbReference type="ARBA" id="ARBA00004651"/>
    </source>
</evidence>
<evidence type="ECO:0000256" key="6">
    <source>
        <dbReference type="ARBA" id="ARBA00022989"/>
    </source>
</evidence>
<dbReference type="Pfam" id="PF12698">
    <property type="entry name" value="ABC2_membrane_3"/>
    <property type="match status" value="1"/>
</dbReference>
<feature type="transmembrane region" description="Helical" evidence="8">
    <location>
        <begin position="216"/>
        <end position="239"/>
    </location>
</feature>
<dbReference type="Proteomes" id="UP000198661">
    <property type="component" value="Unassembled WGS sequence"/>
</dbReference>
<evidence type="ECO:0000313" key="10">
    <source>
        <dbReference type="EMBL" id="SFG33801.1"/>
    </source>
</evidence>
<dbReference type="AlphaFoldDB" id="A0A1I2R7B1"/>
<gene>
    <name evidence="10" type="ORF">SAMN04488025_12714</name>
</gene>
<evidence type="ECO:0000256" key="2">
    <source>
        <dbReference type="ARBA" id="ARBA00007783"/>
    </source>
</evidence>